<feature type="region of interest" description="Disordered" evidence="1">
    <location>
        <begin position="56"/>
        <end position="76"/>
    </location>
</feature>
<reference evidence="3" key="2">
    <citation type="submission" date="2020-11" db="EMBL/GenBank/DDBJ databases">
        <title>Whole genome sequencing of Colletotrichum sp.</title>
        <authorList>
            <person name="Li H."/>
        </authorList>
    </citation>
    <scope>NUCLEOTIDE SEQUENCE</scope>
    <source>
        <strain evidence="3">CkLH20</strain>
    </source>
</reference>
<dbReference type="GeneID" id="62164960"/>
<proteinExistence type="predicted"/>
<keyword evidence="2" id="KW-0812">Transmembrane</keyword>
<keyword evidence="2" id="KW-1133">Transmembrane helix</keyword>
<feature type="transmembrane region" description="Helical" evidence="2">
    <location>
        <begin position="235"/>
        <end position="256"/>
    </location>
</feature>
<evidence type="ECO:0000256" key="1">
    <source>
        <dbReference type="SAM" id="MobiDB-lite"/>
    </source>
</evidence>
<dbReference type="EMBL" id="JAATWM020000032">
    <property type="protein sequence ID" value="KAF9873358.1"/>
    <property type="molecule type" value="Genomic_DNA"/>
</dbReference>
<protein>
    <submittedName>
        <fullName evidence="3">Uncharacterized protein</fullName>
    </submittedName>
</protein>
<dbReference type="RefSeq" id="XP_038742819.1">
    <property type="nucleotide sequence ID" value="XM_038891886.1"/>
</dbReference>
<name>A0A9P6LHA4_9PEZI</name>
<accession>A0A9P6LHA4</accession>
<evidence type="ECO:0000313" key="3">
    <source>
        <dbReference type="EMBL" id="KAF9873358.1"/>
    </source>
</evidence>
<gene>
    <name evidence="3" type="ORF">CkaCkLH20_09171</name>
</gene>
<sequence>MVRRTAPSTSNIFQESSQSIVRGEELKGAHAYIMAESQSSSEIEFVADMDSAASTSKANEDAKIEEAPVTTPTLGLPYKPTPAKTLGQKQNYELALVAMNSPGTFKQKHSNQFPPTEPSSLQFTSENLPNQATSEFAAVADPNIPDIYVKNTDTGSVQESSGGSVFPASALRSPRHLRVNDLVRDQGAPRQRITIDGGKHFWDRVDRLLGLNRVRSSGEDVGDWRRSAKLTVYRAILIFGFLMMLSLITSVVLFVVLGEMGKELDPAWFVWIGVSGAGLIGSILAFIMANRQRNRARFEEEIARQSRAIAQRRTLLGGSDVDIEMNVVSSPSNNEQQVQRSAAAAAASVAAAVGTSQGRETQG</sequence>
<keyword evidence="4" id="KW-1185">Reference proteome</keyword>
<evidence type="ECO:0000256" key="2">
    <source>
        <dbReference type="SAM" id="Phobius"/>
    </source>
</evidence>
<evidence type="ECO:0000313" key="4">
    <source>
        <dbReference type="Proteomes" id="UP000781932"/>
    </source>
</evidence>
<keyword evidence="2" id="KW-0472">Membrane</keyword>
<dbReference type="Proteomes" id="UP000781932">
    <property type="component" value="Unassembled WGS sequence"/>
</dbReference>
<organism evidence="3 4">
    <name type="scientific">Colletotrichum karsti</name>
    <dbReference type="NCBI Taxonomy" id="1095194"/>
    <lineage>
        <taxon>Eukaryota</taxon>
        <taxon>Fungi</taxon>
        <taxon>Dikarya</taxon>
        <taxon>Ascomycota</taxon>
        <taxon>Pezizomycotina</taxon>
        <taxon>Sordariomycetes</taxon>
        <taxon>Hypocreomycetidae</taxon>
        <taxon>Glomerellales</taxon>
        <taxon>Glomerellaceae</taxon>
        <taxon>Colletotrichum</taxon>
        <taxon>Colletotrichum boninense species complex</taxon>
    </lineage>
</organism>
<reference evidence="3" key="1">
    <citation type="submission" date="2020-03" db="EMBL/GenBank/DDBJ databases">
        <authorList>
            <person name="He L."/>
        </authorList>
    </citation>
    <scope>NUCLEOTIDE SEQUENCE</scope>
    <source>
        <strain evidence="3">CkLH20</strain>
    </source>
</reference>
<dbReference type="AlphaFoldDB" id="A0A9P6LHA4"/>
<comment type="caution">
    <text evidence="3">The sequence shown here is derived from an EMBL/GenBank/DDBJ whole genome shotgun (WGS) entry which is preliminary data.</text>
</comment>
<feature type="transmembrane region" description="Helical" evidence="2">
    <location>
        <begin position="268"/>
        <end position="289"/>
    </location>
</feature>
<dbReference type="OrthoDB" id="4827273at2759"/>